<gene>
    <name evidence="6" type="ORF">GCM10025780_18690</name>
</gene>
<dbReference type="PANTHER" id="PTHR34773:SF1">
    <property type="entry name" value="FLAGELLAR SECRETION CHAPERONE FLIS"/>
    <property type="match status" value="1"/>
</dbReference>
<dbReference type="Proteomes" id="UP001501295">
    <property type="component" value="Unassembled WGS sequence"/>
</dbReference>
<comment type="similarity">
    <text evidence="2">Belongs to the FliS family.</text>
</comment>
<organism evidence="6 7">
    <name type="scientific">Frondihabitans cladoniiphilus</name>
    <dbReference type="NCBI Taxonomy" id="715785"/>
    <lineage>
        <taxon>Bacteria</taxon>
        <taxon>Bacillati</taxon>
        <taxon>Actinomycetota</taxon>
        <taxon>Actinomycetes</taxon>
        <taxon>Micrococcales</taxon>
        <taxon>Microbacteriaceae</taxon>
        <taxon>Frondihabitans</taxon>
    </lineage>
</organism>
<evidence type="ECO:0000256" key="3">
    <source>
        <dbReference type="ARBA" id="ARBA00022490"/>
    </source>
</evidence>
<dbReference type="Gene3D" id="1.20.120.340">
    <property type="entry name" value="Flagellar protein FliS"/>
    <property type="match status" value="1"/>
</dbReference>
<proteinExistence type="inferred from homology"/>
<dbReference type="CDD" id="cd16098">
    <property type="entry name" value="FliS"/>
    <property type="match status" value="1"/>
</dbReference>
<evidence type="ECO:0000256" key="1">
    <source>
        <dbReference type="ARBA" id="ARBA00004514"/>
    </source>
</evidence>
<dbReference type="EMBL" id="BAABLM010000003">
    <property type="protein sequence ID" value="GAA4674469.1"/>
    <property type="molecule type" value="Genomic_DNA"/>
</dbReference>
<dbReference type="InterPro" id="IPR036584">
    <property type="entry name" value="FliS_sf"/>
</dbReference>
<comment type="subcellular location">
    <subcellularLocation>
        <location evidence="1">Cytoplasm</location>
        <location evidence="1">Cytosol</location>
    </subcellularLocation>
</comment>
<dbReference type="InterPro" id="IPR003713">
    <property type="entry name" value="FliS"/>
</dbReference>
<name>A0ABP8VXJ1_9MICO</name>
<keyword evidence="3" id="KW-0963">Cytoplasm</keyword>
<keyword evidence="4" id="KW-1005">Bacterial flagellum biogenesis</keyword>
<evidence type="ECO:0000256" key="4">
    <source>
        <dbReference type="ARBA" id="ARBA00022795"/>
    </source>
</evidence>
<evidence type="ECO:0000313" key="7">
    <source>
        <dbReference type="Proteomes" id="UP001501295"/>
    </source>
</evidence>
<dbReference type="NCBIfam" id="TIGR00208">
    <property type="entry name" value="fliS"/>
    <property type="match status" value="1"/>
</dbReference>
<evidence type="ECO:0008006" key="8">
    <source>
        <dbReference type="Google" id="ProtNLM"/>
    </source>
</evidence>
<evidence type="ECO:0000313" key="6">
    <source>
        <dbReference type="EMBL" id="GAA4674469.1"/>
    </source>
</evidence>
<comment type="caution">
    <text evidence="6">The sequence shown here is derived from an EMBL/GenBank/DDBJ whole genome shotgun (WGS) entry which is preliminary data.</text>
</comment>
<accession>A0ABP8VXJ1</accession>
<dbReference type="Pfam" id="PF02561">
    <property type="entry name" value="FliS"/>
    <property type="match status" value="1"/>
</dbReference>
<reference evidence="7" key="1">
    <citation type="journal article" date="2019" name="Int. J. Syst. Evol. Microbiol.">
        <title>The Global Catalogue of Microorganisms (GCM) 10K type strain sequencing project: providing services to taxonomists for standard genome sequencing and annotation.</title>
        <authorList>
            <consortium name="The Broad Institute Genomics Platform"/>
            <consortium name="The Broad Institute Genome Sequencing Center for Infectious Disease"/>
            <person name="Wu L."/>
            <person name="Ma J."/>
        </authorList>
    </citation>
    <scope>NUCLEOTIDE SEQUENCE [LARGE SCALE GENOMIC DNA]</scope>
    <source>
        <strain evidence="7">JCM 18956</strain>
    </source>
</reference>
<keyword evidence="7" id="KW-1185">Reference proteome</keyword>
<keyword evidence="5" id="KW-0143">Chaperone</keyword>
<dbReference type="RefSeq" id="WP_345375573.1">
    <property type="nucleotide sequence ID" value="NZ_BAABLM010000003.1"/>
</dbReference>
<dbReference type="PANTHER" id="PTHR34773">
    <property type="entry name" value="FLAGELLAR SECRETION CHAPERONE FLIS"/>
    <property type="match status" value="1"/>
</dbReference>
<protein>
    <recommendedName>
        <fullName evidence="8">Flagellar protein FliS</fullName>
    </recommendedName>
</protein>
<evidence type="ECO:0000256" key="2">
    <source>
        <dbReference type="ARBA" id="ARBA00008787"/>
    </source>
</evidence>
<evidence type="ECO:0000256" key="5">
    <source>
        <dbReference type="ARBA" id="ARBA00023186"/>
    </source>
</evidence>
<dbReference type="SUPFAM" id="SSF101116">
    <property type="entry name" value="Flagellar export chaperone FliS"/>
    <property type="match status" value="1"/>
</dbReference>
<sequence length="154" mass="16391">MTLTYGGTTAQRDAYGREAVLSATPVRLLTMLYDRLLLDLGRAEAAQLGSSWQIASDNLLHAQAIVAELTSSLRVDLWDGAEGLQALYSYVRTALINANIHRDSSLTRECITLLEPLREAWHEAANLTPASGAATMDSPTFLGSGSLGGSLGIG</sequence>